<feature type="domain" description="Peptidase M16 N-terminal" evidence="4">
    <location>
        <begin position="21"/>
        <end position="166"/>
    </location>
</feature>
<evidence type="ECO:0000259" key="4">
    <source>
        <dbReference type="Pfam" id="PF00675"/>
    </source>
</evidence>
<feature type="region of interest" description="Disordered" evidence="3">
    <location>
        <begin position="217"/>
        <end position="237"/>
    </location>
</feature>
<evidence type="ECO:0000256" key="1">
    <source>
        <dbReference type="ARBA" id="ARBA00007261"/>
    </source>
</evidence>
<dbReference type="GO" id="GO:0008233">
    <property type="term" value="F:peptidase activity"/>
    <property type="evidence" value="ECO:0007669"/>
    <property type="project" value="UniProtKB-KW"/>
</dbReference>
<evidence type="ECO:0000313" key="7">
    <source>
        <dbReference type="Proteomes" id="UP000632154"/>
    </source>
</evidence>
<dbReference type="GO" id="GO:0006508">
    <property type="term" value="P:proteolysis"/>
    <property type="evidence" value="ECO:0007669"/>
    <property type="project" value="UniProtKB-KW"/>
</dbReference>
<dbReference type="PANTHER" id="PTHR11851">
    <property type="entry name" value="METALLOPROTEASE"/>
    <property type="match status" value="1"/>
</dbReference>
<evidence type="ECO:0000313" key="6">
    <source>
        <dbReference type="EMBL" id="GHG01919.1"/>
    </source>
</evidence>
<evidence type="ECO:0000256" key="3">
    <source>
        <dbReference type="SAM" id="MobiDB-lite"/>
    </source>
</evidence>
<keyword evidence="6" id="KW-0645">Protease</keyword>
<dbReference type="InterPro" id="IPR011249">
    <property type="entry name" value="Metalloenz_LuxS/M16"/>
</dbReference>
<feature type="domain" description="Peptidase M16 C-terminal" evidence="5">
    <location>
        <begin position="173"/>
        <end position="350"/>
    </location>
</feature>
<name>A0ABQ3K5M3_9DEIO</name>
<comment type="caution">
    <text evidence="6">The sequence shown here is derived from an EMBL/GenBank/DDBJ whole genome shotgun (WGS) entry which is preliminary data.</text>
</comment>
<dbReference type="Pfam" id="PF00675">
    <property type="entry name" value="Peptidase_M16"/>
    <property type="match status" value="1"/>
</dbReference>
<dbReference type="InterPro" id="IPR011765">
    <property type="entry name" value="Pept_M16_N"/>
</dbReference>
<proteinExistence type="inferred from homology"/>
<dbReference type="Gene3D" id="3.30.830.10">
    <property type="entry name" value="Metalloenzyme, LuxS/M16 peptidase-like"/>
    <property type="match status" value="2"/>
</dbReference>
<keyword evidence="7" id="KW-1185">Reference proteome</keyword>
<accession>A0ABQ3K5M3</accession>
<dbReference type="InterPro" id="IPR001431">
    <property type="entry name" value="Pept_M16_Zn_BS"/>
</dbReference>
<gene>
    <name evidence="6" type="ORF">GCM10017783_12660</name>
</gene>
<dbReference type="InterPro" id="IPR050361">
    <property type="entry name" value="MPP/UQCRC_Complex"/>
</dbReference>
<evidence type="ECO:0000256" key="2">
    <source>
        <dbReference type="RuleBase" id="RU004447"/>
    </source>
</evidence>
<comment type="similarity">
    <text evidence="1 2">Belongs to the peptidase M16 family.</text>
</comment>
<dbReference type="EMBL" id="BNAL01000013">
    <property type="protein sequence ID" value="GHG01919.1"/>
    <property type="molecule type" value="Genomic_DNA"/>
</dbReference>
<keyword evidence="6" id="KW-0378">Hydrolase</keyword>
<dbReference type="RefSeq" id="WP_189642836.1">
    <property type="nucleotide sequence ID" value="NZ_BNAL01000013.1"/>
</dbReference>
<dbReference type="Pfam" id="PF05193">
    <property type="entry name" value="Peptidase_M16_C"/>
    <property type="match status" value="1"/>
</dbReference>
<organism evidence="6 7">
    <name type="scientific">Deinococcus piscis</name>
    <dbReference type="NCBI Taxonomy" id="394230"/>
    <lineage>
        <taxon>Bacteria</taxon>
        <taxon>Thermotogati</taxon>
        <taxon>Deinococcota</taxon>
        <taxon>Deinococci</taxon>
        <taxon>Deinococcales</taxon>
        <taxon>Deinococcaceae</taxon>
        <taxon>Deinococcus</taxon>
    </lineage>
</organism>
<evidence type="ECO:0000259" key="5">
    <source>
        <dbReference type="Pfam" id="PF05193"/>
    </source>
</evidence>
<dbReference type="Proteomes" id="UP000632154">
    <property type="component" value="Unassembled WGS sequence"/>
</dbReference>
<reference evidence="7" key="1">
    <citation type="journal article" date="2019" name="Int. J. Syst. Evol. Microbiol.">
        <title>The Global Catalogue of Microorganisms (GCM) 10K type strain sequencing project: providing services to taxonomists for standard genome sequencing and annotation.</title>
        <authorList>
            <consortium name="The Broad Institute Genomics Platform"/>
            <consortium name="The Broad Institute Genome Sequencing Center for Infectious Disease"/>
            <person name="Wu L."/>
            <person name="Ma J."/>
        </authorList>
    </citation>
    <scope>NUCLEOTIDE SEQUENCE [LARGE SCALE GENOMIC DNA]</scope>
    <source>
        <strain evidence="7">CGMCC 1.18439</strain>
    </source>
</reference>
<dbReference type="SUPFAM" id="SSF63411">
    <property type="entry name" value="LuxS/MPP-like metallohydrolase"/>
    <property type="match status" value="2"/>
</dbReference>
<dbReference type="PANTHER" id="PTHR11851:SF49">
    <property type="entry name" value="MITOCHONDRIAL-PROCESSING PEPTIDASE SUBUNIT ALPHA"/>
    <property type="match status" value="1"/>
</dbReference>
<protein>
    <submittedName>
        <fullName evidence="6">Zinc protease</fullName>
    </submittedName>
</protein>
<dbReference type="PROSITE" id="PS00143">
    <property type="entry name" value="INSULINASE"/>
    <property type="match status" value="1"/>
</dbReference>
<dbReference type="InterPro" id="IPR007863">
    <property type="entry name" value="Peptidase_M16_C"/>
</dbReference>
<sequence length="420" mass="44610">MSGAAGGRQLRLGHLPGGLRLLTESDPQAATVAAGFFIASGARHDQTGGQGAAHFLEHLLFKGSEALSAAELNERLDWLGGVHNAFTSQEQTVYHIAGLPEDLPQLLDTLRELLRPALREPDIEAERGVILEEIAMYASQPGVRVLEAMQAEFWGTHPLGQSILGTPASVGALDRAALDTQLQRAYAPHNVLLVVTGALDEAEVWSWAERELGQQWPWPASTASGGPAAESAPSPSGQIRQLVWPGLERAQGAFAWPGLSAHHPLRPAAAVLAELAGGENSRLYWTLLDSGLADSADLGHLDFQDCGSFEGGFSCDPDRADEVTRLFLQTVADLHRTPPTPAEVASAARRLAAETGLRADTPAERLFVLGLENLPQGSERIVTPEDLTAEFAAVTPAQVQAVLSLCSFQRPTGALLLPGS</sequence>